<evidence type="ECO:0008006" key="3">
    <source>
        <dbReference type="Google" id="ProtNLM"/>
    </source>
</evidence>
<evidence type="ECO:0000313" key="2">
    <source>
        <dbReference type="Proteomes" id="UP000196531"/>
    </source>
</evidence>
<organism evidence="1 2">
    <name type="scientific">Halobacteriovorax marinus</name>
    <dbReference type="NCBI Taxonomy" id="97084"/>
    <lineage>
        <taxon>Bacteria</taxon>
        <taxon>Pseudomonadati</taxon>
        <taxon>Bdellovibrionota</taxon>
        <taxon>Bacteriovoracia</taxon>
        <taxon>Bacteriovoracales</taxon>
        <taxon>Halobacteriovoraceae</taxon>
        <taxon>Halobacteriovorax</taxon>
    </lineage>
</organism>
<dbReference type="AlphaFoldDB" id="A0A1Y5F9U6"/>
<dbReference type="InterPro" id="IPR007433">
    <property type="entry name" value="DUF481"/>
</dbReference>
<accession>A0A1Y5F9U6</accession>
<reference evidence="2" key="1">
    <citation type="journal article" date="2017" name="Proc. Natl. Acad. Sci. U.S.A.">
        <title>Simulation of Deepwater Horizon oil plume reveals substrate specialization within a complex community of hydrocarbon-degraders.</title>
        <authorList>
            <person name="Hu P."/>
            <person name="Dubinsky E.A."/>
            <person name="Probst A.J."/>
            <person name="Wang J."/>
            <person name="Sieber C.M.K."/>
            <person name="Tom L.M."/>
            <person name="Gardinali P."/>
            <person name="Banfield J.F."/>
            <person name="Atlas R.M."/>
            <person name="Andersen G.L."/>
        </authorList>
    </citation>
    <scope>NUCLEOTIDE SEQUENCE [LARGE SCALE GENOMIC DNA]</scope>
</reference>
<dbReference type="Pfam" id="PF04338">
    <property type="entry name" value="DUF481"/>
    <property type="match status" value="1"/>
</dbReference>
<dbReference type="EMBL" id="MAAO01000006">
    <property type="protein sequence ID" value="OUR96281.1"/>
    <property type="molecule type" value="Genomic_DNA"/>
</dbReference>
<evidence type="ECO:0000313" key="1">
    <source>
        <dbReference type="EMBL" id="OUR96281.1"/>
    </source>
</evidence>
<dbReference type="Proteomes" id="UP000196531">
    <property type="component" value="Unassembled WGS sequence"/>
</dbReference>
<name>A0A1Y5F9U6_9BACT</name>
<proteinExistence type="predicted"/>
<gene>
    <name evidence="1" type="ORF">A9Q84_07950</name>
</gene>
<comment type="caution">
    <text evidence="1">The sequence shown here is derived from an EMBL/GenBank/DDBJ whole genome shotgun (WGS) entry which is preliminary data.</text>
</comment>
<sequence>MNIYKFNRILLIFFFLNNIQANFSSEDELSLISTGGNTDSKTFFLKSKNLVKWSVHEITLKGSYTYGESEKVRNLEKWDINLRYDLNVSKKNSLFLGETIEANRFSGFSRRYNSDMGTKHSFIESDTTKLFAEIGYRYTIENKSDNERTKVKESKGRAYLEGNKTLNSTVSSKLWIEWIPNFSNSDKYLMNIEPSISVTLNKVFSFKMAYLWNYDNQPEKDHTKQDYKYTTSLIANF</sequence>
<protein>
    <recommendedName>
        <fullName evidence="3">DUF481 domain-containing protein</fullName>
    </recommendedName>
</protein>